<dbReference type="PATRIC" id="fig|1227492.4.peg.3450"/>
<gene>
    <name evidence="2" type="ORF">C482_17308</name>
</gene>
<sequence length="65" mass="7479">MEQSVHTVPKTRTNHDSSKRPKTDATVLPDCLHDQDESTRVSDPRSPEYQSELQVRHGESFEETQ</sequence>
<feature type="compositionally biased region" description="Basic and acidic residues" evidence="1">
    <location>
        <begin position="54"/>
        <end position="65"/>
    </location>
</feature>
<protein>
    <submittedName>
        <fullName evidence="2">Uncharacterized protein</fullName>
    </submittedName>
</protein>
<feature type="compositionally biased region" description="Basic and acidic residues" evidence="1">
    <location>
        <begin position="13"/>
        <end position="23"/>
    </location>
</feature>
<dbReference type="EMBL" id="AOIN01000092">
    <property type="protein sequence ID" value="ELY94855.1"/>
    <property type="molecule type" value="Genomic_DNA"/>
</dbReference>
<reference evidence="2 3" key="1">
    <citation type="journal article" date="2014" name="PLoS Genet.">
        <title>Phylogenetically driven sequencing of extremely halophilic archaea reveals strategies for static and dynamic osmo-response.</title>
        <authorList>
            <person name="Becker E.A."/>
            <person name="Seitzer P.M."/>
            <person name="Tritt A."/>
            <person name="Larsen D."/>
            <person name="Krusor M."/>
            <person name="Yao A.I."/>
            <person name="Wu D."/>
            <person name="Madern D."/>
            <person name="Eisen J.A."/>
            <person name="Darling A.E."/>
            <person name="Facciotti M.T."/>
        </authorList>
    </citation>
    <scope>NUCLEOTIDE SEQUENCE [LARGE SCALE GENOMIC DNA]</scope>
    <source>
        <strain evidence="2 3">JCM 10990</strain>
    </source>
</reference>
<evidence type="ECO:0000256" key="1">
    <source>
        <dbReference type="SAM" id="MobiDB-lite"/>
    </source>
</evidence>
<feature type="compositionally biased region" description="Basic and acidic residues" evidence="1">
    <location>
        <begin position="31"/>
        <end position="46"/>
    </location>
</feature>
<evidence type="ECO:0000313" key="2">
    <source>
        <dbReference type="EMBL" id="ELY94855.1"/>
    </source>
</evidence>
<evidence type="ECO:0000313" key="3">
    <source>
        <dbReference type="Proteomes" id="UP000011693"/>
    </source>
</evidence>
<proteinExistence type="predicted"/>
<accession>M0A7V3</accession>
<dbReference type="Proteomes" id="UP000011693">
    <property type="component" value="Unassembled WGS sequence"/>
</dbReference>
<feature type="region of interest" description="Disordered" evidence="1">
    <location>
        <begin position="1"/>
        <end position="65"/>
    </location>
</feature>
<dbReference type="STRING" id="1227492.C482_17308"/>
<organism evidence="2 3">
    <name type="scientific">Natrialba chahannaoensis JCM 10990</name>
    <dbReference type="NCBI Taxonomy" id="1227492"/>
    <lineage>
        <taxon>Archaea</taxon>
        <taxon>Methanobacteriati</taxon>
        <taxon>Methanobacteriota</taxon>
        <taxon>Stenosarchaea group</taxon>
        <taxon>Halobacteria</taxon>
        <taxon>Halobacteriales</taxon>
        <taxon>Natrialbaceae</taxon>
        <taxon>Natrialba</taxon>
    </lineage>
</organism>
<keyword evidence="3" id="KW-1185">Reference proteome</keyword>
<comment type="caution">
    <text evidence="2">The sequence shown here is derived from an EMBL/GenBank/DDBJ whole genome shotgun (WGS) entry which is preliminary data.</text>
</comment>
<name>M0A7V3_9EURY</name>
<dbReference type="AlphaFoldDB" id="M0A7V3"/>